<feature type="region of interest" description="Disordered" evidence="1">
    <location>
        <begin position="91"/>
        <end position="152"/>
    </location>
</feature>
<evidence type="ECO:0000313" key="3">
    <source>
        <dbReference type="Proteomes" id="UP000053029"/>
    </source>
</evidence>
<proteinExistence type="predicted"/>
<dbReference type="VEuPathDB" id="FungiDB:Z517_03850"/>
<dbReference type="HOGENOM" id="CLU_1390243_0_0_1"/>
<organism evidence="2 3">
    <name type="scientific">Fonsecaea pedrosoi CBS 271.37</name>
    <dbReference type="NCBI Taxonomy" id="1442368"/>
    <lineage>
        <taxon>Eukaryota</taxon>
        <taxon>Fungi</taxon>
        <taxon>Dikarya</taxon>
        <taxon>Ascomycota</taxon>
        <taxon>Pezizomycotina</taxon>
        <taxon>Eurotiomycetes</taxon>
        <taxon>Chaetothyriomycetidae</taxon>
        <taxon>Chaetothyriales</taxon>
        <taxon>Herpotrichiellaceae</taxon>
        <taxon>Fonsecaea</taxon>
    </lineage>
</organism>
<evidence type="ECO:0000256" key="1">
    <source>
        <dbReference type="SAM" id="MobiDB-lite"/>
    </source>
</evidence>
<reference evidence="2 3" key="1">
    <citation type="submission" date="2015-01" db="EMBL/GenBank/DDBJ databases">
        <title>The Genome Sequence of Fonsecaea pedrosoi CBS 271.37.</title>
        <authorList>
            <consortium name="The Broad Institute Genomics Platform"/>
            <person name="Cuomo C."/>
            <person name="de Hoog S."/>
            <person name="Gorbushina A."/>
            <person name="Stielow B."/>
            <person name="Teixiera M."/>
            <person name="Abouelleil A."/>
            <person name="Chapman S.B."/>
            <person name="Priest M."/>
            <person name="Young S.K."/>
            <person name="Wortman J."/>
            <person name="Nusbaum C."/>
            <person name="Birren B."/>
        </authorList>
    </citation>
    <scope>NUCLEOTIDE SEQUENCE [LARGE SCALE GENOMIC DNA]</scope>
    <source>
        <strain evidence="2 3">CBS 271.37</strain>
    </source>
</reference>
<name>A0A0D2H161_9EURO</name>
<protein>
    <submittedName>
        <fullName evidence="2">Unplaced genomic scaffold supercont1.2, whole genome shotgun sequence</fullName>
    </submittedName>
</protein>
<dbReference type="RefSeq" id="XP_013288408.1">
    <property type="nucleotide sequence ID" value="XM_013432954.1"/>
</dbReference>
<dbReference type="AlphaFoldDB" id="A0A0D2H161"/>
<dbReference type="OrthoDB" id="4157183at2759"/>
<dbReference type="GeneID" id="25303340"/>
<keyword evidence="3" id="KW-1185">Reference proteome</keyword>
<accession>A0A0D2H161</accession>
<gene>
    <name evidence="2" type="ORF">Z517_03850</name>
</gene>
<dbReference type="Proteomes" id="UP000053029">
    <property type="component" value="Unassembled WGS sequence"/>
</dbReference>
<feature type="compositionally biased region" description="Low complexity" evidence="1">
    <location>
        <begin position="125"/>
        <end position="146"/>
    </location>
</feature>
<sequence length="183" mass="20200">MCEIHTIYRLCGHAKIKTIVQCTDMVDKILASNVTTNIHQICDNHINDNLHMFPDICQKCKSTGVIGDFMEHPGVKLEVVRAWVQGKRNHSTLDQDTEASAGPDETDRSQTNQDIVCKDNGSIPTTGTTAMSDTSTMRSRASSSTTNESAPDVTQIKLRVAALRARTERFLIEMRGQNPPTLG</sequence>
<dbReference type="EMBL" id="KN846970">
    <property type="protein sequence ID" value="KIW84600.1"/>
    <property type="molecule type" value="Genomic_DNA"/>
</dbReference>
<evidence type="ECO:0000313" key="2">
    <source>
        <dbReference type="EMBL" id="KIW84600.1"/>
    </source>
</evidence>